<dbReference type="EMBL" id="BJTG01000003">
    <property type="protein sequence ID" value="GEJ56535.1"/>
    <property type="molecule type" value="Genomic_DNA"/>
</dbReference>
<dbReference type="Gene3D" id="3.60.21.10">
    <property type="match status" value="1"/>
</dbReference>
<name>A0A7I9VJI9_9BACT</name>
<dbReference type="AlphaFoldDB" id="A0A7I9VJI9"/>
<proteinExistence type="predicted"/>
<dbReference type="GO" id="GO:0016787">
    <property type="term" value="F:hydrolase activity"/>
    <property type="evidence" value="ECO:0007669"/>
    <property type="project" value="InterPro"/>
</dbReference>
<gene>
    <name evidence="1" type="ORF">AMYX_12760</name>
</gene>
<sequence length="372" mass="41172">MAARYLVLSDVHFGTPESSINDPRTSQALARHLATRAPYEEIVLTGDLLDVNLSTLTQALEGGAWRDLRAPLLGFRDFLAMLDRAMRELGSPRGLADLAARWVYVPGNHDYKIWDLLATQVACQEVLARGDRMGSVQTPLLKHAWPGDASFLAGVFASFGVKDRVHVTYPNHEVSFGPHGTMLFTHGHYLDPSQTRGNDLSEQLRGVTDPAELQRTVRRIVIETAQYQTVANAVSFTRGTSRLISVLVGPGGWANKLRKVASTLGGWLTRLFFRREASLRGKAITPHQLENVEWYLERFCGCDPIPRWFVFGHTHRQGRGRTRRHGLEVFNAGSFYPDDGLPVTFLEVEADAAGAPAVALMCVDEAGTVRPS</sequence>
<evidence type="ECO:0000313" key="1">
    <source>
        <dbReference type="EMBL" id="GEJ56535.1"/>
    </source>
</evidence>
<dbReference type="SUPFAM" id="SSF56300">
    <property type="entry name" value="Metallo-dependent phosphatases"/>
    <property type="match status" value="1"/>
</dbReference>
<protein>
    <recommendedName>
        <fullName evidence="3">Calcineurin-like phosphoesterase domain-containing protein</fullName>
    </recommendedName>
</protein>
<evidence type="ECO:0000313" key="2">
    <source>
        <dbReference type="Proteomes" id="UP000503640"/>
    </source>
</evidence>
<dbReference type="RefSeq" id="WP_176064048.1">
    <property type="nucleotide sequence ID" value="NZ_BJTG01000003.1"/>
</dbReference>
<reference evidence="2" key="1">
    <citation type="journal article" date="2020" name="Appl. Environ. Microbiol.">
        <title>Diazotrophic Anaeromyxobacter Isolates from Soils.</title>
        <authorList>
            <person name="Masuda Y."/>
            <person name="Yamanaka H."/>
            <person name="Xu Z.X."/>
            <person name="Shiratori Y."/>
            <person name="Aono T."/>
            <person name="Amachi S."/>
            <person name="Senoo K."/>
            <person name="Itoh H."/>
        </authorList>
    </citation>
    <scope>NUCLEOTIDE SEQUENCE [LARGE SCALE GENOMIC DNA]</scope>
    <source>
        <strain evidence="2">R267</strain>
    </source>
</reference>
<evidence type="ECO:0008006" key="3">
    <source>
        <dbReference type="Google" id="ProtNLM"/>
    </source>
</evidence>
<comment type="caution">
    <text evidence="1">The sequence shown here is derived from an EMBL/GenBank/DDBJ whole genome shotgun (WGS) entry which is preliminary data.</text>
</comment>
<organism evidence="1 2">
    <name type="scientific">Anaeromyxobacter diazotrophicus</name>
    <dbReference type="NCBI Taxonomy" id="2590199"/>
    <lineage>
        <taxon>Bacteria</taxon>
        <taxon>Pseudomonadati</taxon>
        <taxon>Myxococcota</taxon>
        <taxon>Myxococcia</taxon>
        <taxon>Myxococcales</taxon>
        <taxon>Cystobacterineae</taxon>
        <taxon>Anaeromyxobacteraceae</taxon>
        <taxon>Anaeromyxobacter</taxon>
    </lineage>
</organism>
<dbReference type="InterPro" id="IPR029052">
    <property type="entry name" value="Metallo-depent_PP-like"/>
</dbReference>
<keyword evidence="2" id="KW-1185">Reference proteome</keyword>
<accession>A0A7I9VJI9</accession>
<dbReference type="Proteomes" id="UP000503640">
    <property type="component" value="Unassembled WGS sequence"/>
</dbReference>